<evidence type="ECO:0000313" key="1">
    <source>
        <dbReference type="EMBL" id="KAF2105845.1"/>
    </source>
</evidence>
<gene>
    <name evidence="1" type="ORF">BDV96DRAFT_655221</name>
</gene>
<protein>
    <submittedName>
        <fullName evidence="1">Uncharacterized protein</fullName>
    </submittedName>
</protein>
<name>A0A6A5YFK8_9PLEO</name>
<dbReference type="EMBL" id="ML977370">
    <property type="protein sequence ID" value="KAF2105845.1"/>
    <property type="molecule type" value="Genomic_DNA"/>
</dbReference>
<dbReference type="AlphaFoldDB" id="A0A6A5YFK8"/>
<dbReference type="Proteomes" id="UP000799770">
    <property type="component" value="Unassembled WGS sequence"/>
</dbReference>
<keyword evidence="2" id="KW-1185">Reference proteome</keyword>
<dbReference type="OrthoDB" id="3799631at2759"/>
<reference evidence="1" key="1">
    <citation type="journal article" date="2020" name="Stud. Mycol.">
        <title>101 Dothideomycetes genomes: a test case for predicting lifestyles and emergence of pathogens.</title>
        <authorList>
            <person name="Haridas S."/>
            <person name="Albert R."/>
            <person name="Binder M."/>
            <person name="Bloem J."/>
            <person name="Labutti K."/>
            <person name="Salamov A."/>
            <person name="Andreopoulos B."/>
            <person name="Baker S."/>
            <person name="Barry K."/>
            <person name="Bills G."/>
            <person name="Bluhm B."/>
            <person name="Cannon C."/>
            <person name="Castanera R."/>
            <person name="Culley D."/>
            <person name="Daum C."/>
            <person name="Ezra D."/>
            <person name="Gonzalez J."/>
            <person name="Henrissat B."/>
            <person name="Kuo A."/>
            <person name="Liang C."/>
            <person name="Lipzen A."/>
            <person name="Lutzoni F."/>
            <person name="Magnuson J."/>
            <person name="Mondo S."/>
            <person name="Nolan M."/>
            <person name="Ohm R."/>
            <person name="Pangilinan J."/>
            <person name="Park H.-J."/>
            <person name="Ramirez L."/>
            <person name="Alfaro M."/>
            <person name="Sun H."/>
            <person name="Tritt A."/>
            <person name="Yoshinaga Y."/>
            <person name="Zwiers L.-H."/>
            <person name="Turgeon B."/>
            <person name="Goodwin S."/>
            <person name="Spatafora J."/>
            <person name="Crous P."/>
            <person name="Grigoriev I."/>
        </authorList>
    </citation>
    <scope>NUCLEOTIDE SEQUENCE</scope>
    <source>
        <strain evidence="1">CBS 627.86</strain>
    </source>
</reference>
<proteinExistence type="predicted"/>
<organism evidence="1 2">
    <name type="scientific">Lophiotrema nucula</name>
    <dbReference type="NCBI Taxonomy" id="690887"/>
    <lineage>
        <taxon>Eukaryota</taxon>
        <taxon>Fungi</taxon>
        <taxon>Dikarya</taxon>
        <taxon>Ascomycota</taxon>
        <taxon>Pezizomycotina</taxon>
        <taxon>Dothideomycetes</taxon>
        <taxon>Pleosporomycetidae</taxon>
        <taxon>Pleosporales</taxon>
        <taxon>Lophiotremataceae</taxon>
        <taxon>Lophiotrema</taxon>
    </lineage>
</organism>
<accession>A0A6A5YFK8</accession>
<evidence type="ECO:0000313" key="2">
    <source>
        <dbReference type="Proteomes" id="UP000799770"/>
    </source>
</evidence>
<sequence length="235" mass="27490">MKNTIKEAVTPGPLCLMDLPTDIRVMIAEYALYYEDGITFSTQSLNGNNLFGRSYTANSCNKERPFNALCQVSRQWWNDTQDMPFKVNTVNILSSTYPGAPQYVFQCRVMGGLKLFINNSPPYVRDNVRSIRFSINFFDDFKMRFYEYNFEEFITEARNVPSVTFRAEIEYWLLIGDQLEDHVQHAIDATKGSVRNWHISHLKPDDEWLEQLKSDVDSQEWERALNWLKNGIEPK</sequence>